<dbReference type="RefSeq" id="WP_179168878.1">
    <property type="nucleotide sequence ID" value="NZ_CP058529.1"/>
</dbReference>
<dbReference type="InterPro" id="IPR013341">
    <property type="entry name" value="Mandelate_racemase_N_dom"/>
</dbReference>
<dbReference type="InterPro" id="IPR029017">
    <property type="entry name" value="Enolase-like_N"/>
</dbReference>
<evidence type="ECO:0000259" key="2">
    <source>
        <dbReference type="SMART" id="SM00922"/>
    </source>
</evidence>
<organism evidence="3 4">
    <name type="scientific">Halorarum halophilum</name>
    <dbReference type="NCBI Taxonomy" id="2743090"/>
    <lineage>
        <taxon>Archaea</taxon>
        <taxon>Methanobacteriati</taxon>
        <taxon>Methanobacteriota</taxon>
        <taxon>Stenosarchaea group</taxon>
        <taxon>Halobacteria</taxon>
        <taxon>Halobacteriales</taxon>
        <taxon>Haloferacaceae</taxon>
        <taxon>Halorarum</taxon>
    </lineage>
</organism>
<dbReference type="Pfam" id="PF02746">
    <property type="entry name" value="MR_MLE_N"/>
    <property type="match status" value="1"/>
</dbReference>
<dbReference type="CDD" id="cd03316">
    <property type="entry name" value="MR_like"/>
    <property type="match status" value="1"/>
</dbReference>
<dbReference type="AlphaFoldDB" id="A0A7D5L2P9"/>
<dbReference type="SMART" id="SM00922">
    <property type="entry name" value="MR_MLE"/>
    <property type="match status" value="1"/>
</dbReference>
<dbReference type="InterPro" id="IPR034593">
    <property type="entry name" value="DgoD-like"/>
</dbReference>
<dbReference type="InterPro" id="IPR013342">
    <property type="entry name" value="Mandelate_racemase_C"/>
</dbReference>
<evidence type="ECO:0000313" key="3">
    <source>
        <dbReference type="EMBL" id="QLG27303.1"/>
    </source>
</evidence>
<dbReference type="KEGG" id="halg:HUG10_06965"/>
<feature type="domain" description="Mandelate racemase/muconate lactonizing enzyme C-terminal" evidence="2">
    <location>
        <begin position="156"/>
        <end position="259"/>
    </location>
</feature>
<accession>A0A7D5L2P9</accession>
<sequence>MRLTNVTAHTLSSPIDPPQDRHFAGGVRRLLKRDFVLVVVETADGEVGVAPGGASSSAMREYFEGASQDDFASVIEEVVAPEVTGDPIEDPAEIHERIAAAGLPEMLESQAVSVVDVAYHDILGKRRGIPVYDLLADGDVTTRMPLYASAGMYMPPEGYADQAAAIRDRGFKGYKYRPGLGYDDDLRTIRLIREAVGDDMEIMVDAHTWWKMGDASYSFDELVDLVTEMEAFDPYWLEEPVPPADYDAYRDLAAEVEVTLAGGESEESPEGLVELAETGAVGFLQGDVRHHRGYTGCWEVVEHCRGTDVTFLPHNFGTNLGLVANAHLAAATPLEGYLEYPVFGDDVAGMYPFPLAEEILVDDIDIEDGYFEVPDGPGLGVEVDFDAVEEYPHIDGPWTEFLDEDEVE</sequence>
<protein>
    <submittedName>
        <fullName evidence="3">Mandelate racemase/muconate lactonizing enzyme family protein</fullName>
    </submittedName>
</protein>
<gene>
    <name evidence="3" type="ORF">HUG10_06965</name>
</gene>
<dbReference type="Gene3D" id="3.20.20.120">
    <property type="entry name" value="Enolase-like C-terminal domain"/>
    <property type="match status" value="1"/>
</dbReference>
<dbReference type="SFLD" id="SFLDG00179">
    <property type="entry name" value="mandelate_racemase"/>
    <property type="match status" value="1"/>
</dbReference>
<dbReference type="InterPro" id="IPR029065">
    <property type="entry name" value="Enolase_C-like"/>
</dbReference>
<name>A0A7D5L2P9_9EURY</name>
<keyword evidence="1" id="KW-0456">Lyase</keyword>
<keyword evidence="4" id="KW-1185">Reference proteome</keyword>
<dbReference type="EMBL" id="CP058529">
    <property type="protein sequence ID" value="QLG27303.1"/>
    <property type="molecule type" value="Genomic_DNA"/>
</dbReference>
<dbReference type="InterPro" id="IPR036849">
    <property type="entry name" value="Enolase-like_C_sf"/>
</dbReference>
<reference evidence="3 4" key="1">
    <citation type="submission" date="2020-07" db="EMBL/GenBank/DDBJ databases">
        <title>Gai3-2, isolated from salt lake.</title>
        <authorList>
            <person name="Cui H."/>
            <person name="Shi X."/>
        </authorList>
    </citation>
    <scope>NUCLEOTIDE SEQUENCE [LARGE SCALE GENOMIC DNA]</scope>
    <source>
        <strain evidence="3 4">Gai3-2</strain>
    </source>
</reference>
<dbReference type="Gene3D" id="3.30.390.10">
    <property type="entry name" value="Enolase-like, N-terminal domain"/>
    <property type="match status" value="1"/>
</dbReference>
<dbReference type="GeneID" id="56028560"/>
<dbReference type="SUPFAM" id="SSF54826">
    <property type="entry name" value="Enolase N-terminal domain-like"/>
    <property type="match status" value="1"/>
</dbReference>
<dbReference type="Pfam" id="PF13378">
    <property type="entry name" value="MR_MLE_C"/>
    <property type="match status" value="1"/>
</dbReference>
<dbReference type="OrthoDB" id="42605at2157"/>
<dbReference type="PANTHER" id="PTHR48080:SF2">
    <property type="entry name" value="D-GALACTONATE DEHYDRATASE"/>
    <property type="match status" value="1"/>
</dbReference>
<dbReference type="GO" id="GO:0016829">
    <property type="term" value="F:lyase activity"/>
    <property type="evidence" value="ECO:0007669"/>
    <property type="project" value="UniProtKB-KW"/>
</dbReference>
<dbReference type="SFLD" id="SFLDS00001">
    <property type="entry name" value="Enolase"/>
    <property type="match status" value="1"/>
</dbReference>
<dbReference type="PANTHER" id="PTHR48080">
    <property type="entry name" value="D-GALACTONATE DEHYDRATASE-RELATED"/>
    <property type="match status" value="1"/>
</dbReference>
<proteinExistence type="predicted"/>
<evidence type="ECO:0000313" key="4">
    <source>
        <dbReference type="Proteomes" id="UP000509750"/>
    </source>
</evidence>
<evidence type="ECO:0000256" key="1">
    <source>
        <dbReference type="ARBA" id="ARBA00023239"/>
    </source>
</evidence>
<dbReference type="SUPFAM" id="SSF51604">
    <property type="entry name" value="Enolase C-terminal domain-like"/>
    <property type="match status" value="1"/>
</dbReference>
<dbReference type="Proteomes" id="UP000509750">
    <property type="component" value="Chromosome"/>
</dbReference>